<feature type="domain" description="DUF11" evidence="1">
    <location>
        <begin position="298"/>
        <end position="383"/>
    </location>
</feature>
<dbReference type="RefSeq" id="WP_253334515.1">
    <property type="nucleotide sequence ID" value="NZ_JAMYXC010000269.1"/>
</dbReference>
<accession>A0A9X2FZ15</accession>
<reference evidence="3" key="1">
    <citation type="submission" date="2022-06" db="EMBL/GenBank/DDBJ databases">
        <title>Limimaricola sediminis sp. nov., isolated from an intertidal sediment.</title>
        <authorList>
            <person name="Shao X."/>
        </authorList>
    </citation>
    <scope>NUCLEOTIDE SEQUENCE</scope>
    <source>
        <strain evidence="3">ASW11-118</strain>
    </source>
</reference>
<sequence>AGALTAAAVDLENRGTAGAEGDGANATDGGAPWITTAADPGEAVTFPMRIENLGPTADSYNLSLATPLPAGWLVEFRLADGTIVSNTGTLPSGTAREIDVIVTPPAGARAATVPVEIAVTSPVSGQGDQIHNAIAVNAVADLSITADQTVQAAPGGTVDILHTLTNEGNVDITAGAIGVTGLSAFSGAIYHDANGDGRLDATDPLVTDIADITGGLAAGETLSLIHHVQVSGVAGQTEAATLTIGSSLNGGALSDADTSDNSLVDRITVVSGDVVLVKTQAVDPGCTGTPGSYGKTRQDVSPGQCIRYRITASNSGADPVSDVVVQDIVPAYTALETCGTACAAAVTPAGSSSVDITAAPNIRSTHGTLAPGGVATLEFTVRVDD</sequence>
<keyword evidence="4" id="KW-1185">Reference proteome</keyword>
<protein>
    <submittedName>
        <fullName evidence="3">NEW3 domain-containing protein</fullName>
    </submittedName>
</protein>
<organism evidence="3 4">
    <name type="scientific">Limimaricola litoreus</name>
    <dbReference type="NCBI Taxonomy" id="2955316"/>
    <lineage>
        <taxon>Bacteria</taxon>
        <taxon>Pseudomonadati</taxon>
        <taxon>Pseudomonadota</taxon>
        <taxon>Alphaproteobacteria</taxon>
        <taxon>Rhodobacterales</taxon>
        <taxon>Paracoccaceae</taxon>
        <taxon>Limimaricola</taxon>
    </lineage>
</organism>
<name>A0A9X2FZ15_9RHOB</name>
<evidence type="ECO:0000313" key="4">
    <source>
        <dbReference type="Proteomes" id="UP001139477"/>
    </source>
</evidence>
<dbReference type="EMBL" id="JAMYXC010000269">
    <property type="protein sequence ID" value="MCP1170138.1"/>
    <property type="molecule type" value="Genomic_DNA"/>
</dbReference>
<evidence type="ECO:0000313" key="3">
    <source>
        <dbReference type="EMBL" id="MCP1170138.1"/>
    </source>
</evidence>
<dbReference type="Proteomes" id="UP001139477">
    <property type="component" value="Unassembled WGS sequence"/>
</dbReference>
<dbReference type="InterPro" id="IPR001434">
    <property type="entry name" value="OmcB-like_DUF11"/>
</dbReference>
<proteinExistence type="predicted"/>
<gene>
    <name evidence="3" type="ORF">NHG85_16670</name>
</gene>
<feature type="non-terminal residue" evidence="3">
    <location>
        <position position="1"/>
    </location>
</feature>
<dbReference type="Pfam" id="PF01345">
    <property type="entry name" value="DUF11"/>
    <property type="match status" value="1"/>
</dbReference>
<dbReference type="InterPro" id="IPR047589">
    <property type="entry name" value="DUF11_rpt"/>
</dbReference>
<dbReference type="InterPro" id="IPR018905">
    <property type="entry name" value="A-galactase_NEW3"/>
</dbReference>
<evidence type="ECO:0000259" key="2">
    <source>
        <dbReference type="Pfam" id="PF10633"/>
    </source>
</evidence>
<feature type="domain" description="Alpha-galactosidase NEW3" evidence="2">
    <location>
        <begin position="39"/>
        <end position="120"/>
    </location>
</feature>
<dbReference type="Pfam" id="PF10633">
    <property type="entry name" value="NPCBM_assoc"/>
    <property type="match status" value="1"/>
</dbReference>
<dbReference type="NCBIfam" id="TIGR01451">
    <property type="entry name" value="B_ant_repeat"/>
    <property type="match status" value="1"/>
</dbReference>
<evidence type="ECO:0000259" key="1">
    <source>
        <dbReference type="Pfam" id="PF01345"/>
    </source>
</evidence>
<comment type="caution">
    <text evidence="3">The sequence shown here is derived from an EMBL/GenBank/DDBJ whole genome shotgun (WGS) entry which is preliminary data.</text>
</comment>
<dbReference type="AlphaFoldDB" id="A0A9X2FZ15"/>